<evidence type="ECO:0000256" key="1">
    <source>
        <dbReference type="SAM" id="MobiDB-lite"/>
    </source>
</evidence>
<proteinExistence type="predicted"/>
<dbReference type="AlphaFoldDB" id="A0AAV7VL65"/>
<organism evidence="2 3">
    <name type="scientific">Pleurodeles waltl</name>
    <name type="common">Iberian ribbed newt</name>
    <dbReference type="NCBI Taxonomy" id="8319"/>
    <lineage>
        <taxon>Eukaryota</taxon>
        <taxon>Metazoa</taxon>
        <taxon>Chordata</taxon>
        <taxon>Craniata</taxon>
        <taxon>Vertebrata</taxon>
        <taxon>Euteleostomi</taxon>
        <taxon>Amphibia</taxon>
        <taxon>Batrachia</taxon>
        <taxon>Caudata</taxon>
        <taxon>Salamandroidea</taxon>
        <taxon>Salamandridae</taxon>
        <taxon>Pleurodelinae</taxon>
        <taxon>Pleurodeles</taxon>
    </lineage>
</organism>
<evidence type="ECO:0000313" key="2">
    <source>
        <dbReference type="EMBL" id="KAJ1202057.1"/>
    </source>
</evidence>
<gene>
    <name evidence="2" type="ORF">NDU88_005860</name>
</gene>
<feature type="compositionally biased region" description="Polar residues" evidence="1">
    <location>
        <begin position="15"/>
        <end position="26"/>
    </location>
</feature>
<protein>
    <submittedName>
        <fullName evidence="2">Uncharacterized protein</fullName>
    </submittedName>
</protein>
<evidence type="ECO:0000313" key="3">
    <source>
        <dbReference type="Proteomes" id="UP001066276"/>
    </source>
</evidence>
<sequence length="109" mass="11602">MLPHVPASPWLPNHSGPSDSPLSALQQCKLSGPPTAKATAVATVLSNLALCGYMAHAIHGEDCPVEASSKRVSFCVSVWVRCQAQFLHQPSSTAASILRPARWPDRESS</sequence>
<keyword evidence="3" id="KW-1185">Reference proteome</keyword>
<name>A0AAV7VL65_PLEWA</name>
<dbReference type="Proteomes" id="UP001066276">
    <property type="component" value="Chromosome 2_1"/>
</dbReference>
<reference evidence="2" key="1">
    <citation type="journal article" date="2022" name="bioRxiv">
        <title>Sequencing and chromosome-scale assembly of the giantPleurodeles waltlgenome.</title>
        <authorList>
            <person name="Brown T."/>
            <person name="Elewa A."/>
            <person name="Iarovenko S."/>
            <person name="Subramanian E."/>
            <person name="Araus A.J."/>
            <person name="Petzold A."/>
            <person name="Susuki M."/>
            <person name="Suzuki K.-i.T."/>
            <person name="Hayashi T."/>
            <person name="Toyoda A."/>
            <person name="Oliveira C."/>
            <person name="Osipova E."/>
            <person name="Leigh N.D."/>
            <person name="Simon A."/>
            <person name="Yun M.H."/>
        </authorList>
    </citation>
    <scope>NUCLEOTIDE SEQUENCE</scope>
    <source>
        <strain evidence="2">20211129_DDA</strain>
        <tissue evidence="2">Liver</tissue>
    </source>
</reference>
<dbReference type="EMBL" id="JANPWB010000003">
    <property type="protein sequence ID" value="KAJ1202057.1"/>
    <property type="molecule type" value="Genomic_DNA"/>
</dbReference>
<feature type="region of interest" description="Disordered" evidence="1">
    <location>
        <begin position="1"/>
        <end position="26"/>
    </location>
</feature>
<comment type="caution">
    <text evidence="2">The sequence shown here is derived from an EMBL/GenBank/DDBJ whole genome shotgun (WGS) entry which is preliminary data.</text>
</comment>
<accession>A0AAV7VL65</accession>